<evidence type="ECO:0000259" key="1">
    <source>
        <dbReference type="Pfam" id="PF08984"/>
    </source>
</evidence>
<dbReference type="HOGENOM" id="CLU_2555255_0_0_7"/>
<sequence length="82" mass="9399">MKKHIINGEMKIWDVIQDYPETYGIFRQFGYPDIRKGDTAVTSHFMKLRTAAHAYHIDLDKLLEALNDAIAGHDRGACATRH</sequence>
<reference evidence="2 3" key="2">
    <citation type="journal article" date="2012" name="BMC Genomics">
        <title>The genome of Pelobacter carbinolicus reveals surprising metabolic capabilities and physiological features.</title>
        <authorList>
            <person name="Aklujkar M."/>
            <person name="Haveman S.A."/>
            <person name="Didonato R.Jr."/>
            <person name="Chertkov O."/>
            <person name="Han C.S."/>
            <person name="Land M.L."/>
            <person name="Brown P."/>
            <person name="Lovley D.R."/>
        </authorList>
    </citation>
    <scope>NUCLEOTIDE SEQUENCE [LARGE SCALE GENOMIC DNA]</scope>
    <source>
        <strain evidence="3">DSM 2380 / NBRC 103641 / GraBd1</strain>
    </source>
</reference>
<dbReference type="InterPro" id="IPR015077">
    <property type="entry name" value="DUF1858"/>
</dbReference>
<dbReference type="InterPro" id="IPR038062">
    <property type="entry name" value="ScdA-like_N_sf"/>
</dbReference>
<evidence type="ECO:0000313" key="3">
    <source>
        <dbReference type="Proteomes" id="UP000002534"/>
    </source>
</evidence>
<dbReference type="EMBL" id="CP000142">
    <property type="protein sequence ID" value="ABA89839.1"/>
    <property type="molecule type" value="Genomic_DNA"/>
</dbReference>
<dbReference type="KEGG" id="pca:Pcar_2601"/>
<gene>
    <name evidence="2" type="ordered locus">Pcar_2601</name>
</gene>
<feature type="domain" description="DUF1858" evidence="1">
    <location>
        <begin position="6"/>
        <end position="63"/>
    </location>
</feature>
<dbReference type="SUPFAM" id="SSF140683">
    <property type="entry name" value="SP0561-like"/>
    <property type="match status" value="1"/>
</dbReference>
<evidence type="ECO:0000313" key="2">
    <source>
        <dbReference type="EMBL" id="ABA89839.1"/>
    </source>
</evidence>
<dbReference type="STRING" id="338963.Pcar_2601"/>
<name>Q3A1B8_SYNC1</name>
<dbReference type="Pfam" id="PF08984">
    <property type="entry name" value="DUF1858"/>
    <property type="match status" value="1"/>
</dbReference>
<dbReference type="Proteomes" id="UP000002534">
    <property type="component" value="Chromosome"/>
</dbReference>
<dbReference type="Gene3D" id="1.10.3910.10">
    <property type="entry name" value="SP0561-like"/>
    <property type="match status" value="1"/>
</dbReference>
<dbReference type="RefSeq" id="WP_011342377.1">
    <property type="nucleotide sequence ID" value="NC_007498.2"/>
</dbReference>
<organism evidence="2 3">
    <name type="scientific">Syntrophotalea carbinolica (strain DSM 2380 / NBRC 103641 / GraBd1)</name>
    <name type="common">Pelobacter carbinolicus</name>
    <dbReference type="NCBI Taxonomy" id="338963"/>
    <lineage>
        <taxon>Bacteria</taxon>
        <taxon>Pseudomonadati</taxon>
        <taxon>Thermodesulfobacteriota</taxon>
        <taxon>Desulfuromonadia</taxon>
        <taxon>Desulfuromonadales</taxon>
        <taxon>Syntrophotaleaceae</taxon>
        <taxon>Syntrophotalea</taxon>
    </lineage>
</organism>
<accession>Q3A1B8</accession>
<proteinExistence type="predicted"/>
<keyword evidence="3" id="KW-1185">Reference proteome</keyword>
<protein>
    <recommendedName>
        <fullName evidence="1">DUF1858 domain-containing protein</fullName>
    </recommendedName>
</protein>
<dbReference type="OrthoDB" id="5397989at2"/>
<dbReference type="AlphaFoldDB" id="Q3A1B8"/>
<reference evidence="3" key="1">
    <citation type="submission" date="2005-10" db="EMBL/GenBank/DDBJ databases">
        <title>Complete sequence of Pelobacter carbinolicus DSM 2380.</title>
        <authorList>
            <person name="Copeland A."/>
            <person name="Lucas S."/>
            <person name="Lapidus A."/>
            <person name="Barry K."/>
            <person name="Detter J.C."/>
            <person name="Glavina T."/>
            <person name="Hammon N."/>
            <person name="Israni S."/>
            <person name="Pitluck S."/>
            <person name="Chertkov O."/>
            <person name="Schmutz J."/>
            <person name="Larimer F."/>
            <person name="Land M."/>
            <person name="Kyrpides N."/>
            <person name="Ivanova N."/>
            <person name="Richardson P."/>
        </authorList>
    </citation>
    <scope>NUCLEOTIDE SEQUENCE [LARGE SCALE GENOMIC DNA]</scope>
    <source>
        <strain evidence="3">DSM 2380 / NBRC 103641 / GraBd1</strain>
    </source>
</reference>